<dbReference type="PRINTS" id="PR01875">
    <property type="entry name" value="ETOFAMILY"/>
</dbReference>
<reference evidence="8" key="1">
    <citation type="submission" date="2016-11" db="UniProtKB">
        <authorList>
            <consortium name="WormBaseParasite"/>
        </authorList>
    </citation>
    <scope>IDENTIFICATION</scope>
</reference>
<dbReference type="PANTHER" id="PTHR10379">
    <property type="entry name" value="MTG8 ETO EIGHT TWENTY ONE PROTEIN"/>
    <property type="match status" value="1"/>
</dbReference>
<evidence type="ECO:0000313" key="8">
    <source>
        <dbReference type="WBParaSite" id="snap_masked-unitig_24996-processed-gene-0.0-mRNA-1"/>
    </source>
</evidence>
<dbReference type="WBParaSite" id="snap_masked-unitig_24996-processed-gene-0.0-mRNA-1">
    <property type="protein sequence ID" value="snap_masked-unitig_24996-processed-gene-0.0-mRNA-1"/>
    <property type="gene ID" value="snap_masked-unitig_24996-processed-gene-0.0"/>
</dbReference>
<dbReference type="Pfam" id="PF01753">
    <property type="entry name" value="zf-MYND"/>
    <property type="match status" value="1"/>
</dbReference>
<feature type="domain" description="MYND-type" evidence="6">
    <location>
        <begin position="354"/>
        <end position="390"/>
    </location>
</feature>
<sequence>ASQPVTLINRQPQLQSAPPRPQPASSEWPAAREAGAGEADAARHRGRWRRRLVAEAAGEGLQTGDEAVRKRCGDSKSTLAAVASLVAGARSSLAELQRVCEPHHQAQQQQQQAALASGAAAWRPPWRPLMQGSAGRWGIEGWRKNFARHHQQQQQQQQQIMQLALMQFAASPFVPAPSLAAAAPLISPGAQLLPQPRMRQPMRGAAGAESRPGRELGCGSSCFQGRQRGGAARAPRWCLSLAVWGGGANQLLPLLPTKSTGSLAECARLRAAAAGDRWLSAVPDSLVSSLRRQAQQEARAAVAAAEARAEQLLAAERLRSQRMAARIREEALAASRVQVAAPPSRFRCFASQTCWNCGRIASETCSGCSAARYCGSFCQHRDWDRHRATCGILAQQGYFFRCSDRPFWVRRGRCRIPRAWRELVEAAAEAAGRGAEAEAAGAADMLRRGC</sequence>
<organism evidence="7 8">
    <name type="scientific">Macrostomum lignano</name>
    <dbReference type="NCBI Taxonomy" id="282301"/>
    <lineage>
        <taxon>Eukaryota</taxon>
        <taxon>Metazoa</taxon>
        <taxon>Spiralia</taxon>
        <taxon>Lophotrochozoa</taxon>
        <taxon>Platyhelminthes</taxon>
        <taxon>Rhabditophora</taxon>
        <taxon>Macrostomorpha</taxon>
        <taxon>Macrostomida</taxon>
        <taxon>Macrostomidae</taxon>
        <taxon>Macrostomum</taxon>
    </lineage>
</organism>
<dbReference type="PROSITE" id="PS50865">
    <property type="entry name" value="ZF_MYND_2"/>
    <property type="match status" value="1"/>
</dbReference>
<evidence type="ECO:0000256" key="2">
    <source>
        <dbReference type="ARBA" id="ARBA00022771"/>
    </source>
</evidence>
<evidence type="ECO:0000256" key="4">
    <source>
        <dbReference type="PROSITE-ProRule" id="PRU00134"/>
    </source>
</evidence>
<keyword evidence="1" id="KW-0479">Metal-binding</keyword>
<dbReference type="GO" id="GO:0005634">
    <property type="term" value="C:nucleus"/>
    <property type="evidence" value="ECO:0007669"/>
    <property type="project" value="TreeGrafter"/>
</dbReference>
<evidence type="ECO:0000259" key="6">
    <source>
        <dbReference type="PROSITE" id="PS50865"/>
    </source>
</evidence>
<dbReference type="GO" id="GO:0003714">
    <property type="term" value="F:transcription corepressor activity"/>
    <property type="evidence" value="ECO:0007669"/>
    <property type="project" value="InterPro"/>
</dbReference>
<accession>A0A1I8JP34</accession>
<dbReference type="SUPFAM" id="SSF144232">
    <property type="entry name" value="HIT/MYND zinc finger-like"/>
    <property type="match status" value="1"/>
</dbReference>
<dbReference type="PANTHER" id="PTHR10379:SF14">
    <property type="entry name" value="NERVY, ISOFORM D"/>
    <property type="match status" value="1"/>
</dbReference>
<evidence type="ECO:0000256" key="3">
    <source>
        <dbReference type="ARBA" id="ARBA00022833"/>
    </source>
</evidence>
<protein>
    <submittedName>
        <fullName evidence="8">MYND-type domain-containing protein</fullName>
    </submittedName>
</protein>
<dbReference type="AlphaFoldDB" id="A0A1I8JP34"/>
<keyword evidence="2 4" id="KW-0863">Zinc-finger</keyword>
<name>A0A1I8JP34_9PLAT</name>
<proteinExistence type="predicted"/>
<dbReference type="Gene3D" id="6.10.140.2220">
    <property type="match status" value="1"/>
</dbReference>
<evidence type="ECO:0000256" key="1">
    <source>
        <dbReference type="ARBA" id="ARBA00022723"/>
    </source>
</evidence>
<evidence type="ECO:0000256" key="5">
    <source>
        <dbReference type="SAM" id="MobiDB-lite"/>
    </source>
</evidence>
<dbReference type="GO" id="GO:0008270">
    <property type="term" value="F:zinc ion binding"/>
    <property type="evidence" value="ECO:0007669"/>
    <property type="project" value="UniProtKB-KW"/>
</dbReference>
<dbReference type="InterPro" id="IPR002893">
    <property type="entry name" value="Znf_MYND"/>
</dbReference>
<keyword evidence="3" id="KW-0862">Zinc</keyword>
<dbReference type="PROSITE" id="PS01360">
    <property type="entry name" value="ZF_MYND_1"/>
    <property type="match status" value="1"/>
</dbReference>
<feature type="compositionally biased region" description="Low complexity" evidence="5">
    <location>
        <begin position="10"/>
        <end position="39"/>
    </location>
</feature>
<feature type="region of interest" description="Disordered" evidence="5">
    <location>
        <begin position="1"/>
        <end position="46"/>
    </location>
</feature>
<keyword evidence="7" id="KW-1185">Reference proteome</keyword>
<dbReference type="InterPro" id="IPR013289">
    <property type="entry name" value="CBFA2T1/2/3"/>
</dbReference>
<evidence type="ECO:0000313" key="7">
    <source>
        <dbReference type="Proteomes" id="UP000095280"/>
    </source>
</evidence>
<dbReference type="Proteomes" id="UP000095280">
    <property type="component" value="Unplaced"/>
</dbReference>